<comment type="caution">
    <text evidence="2">The sequence shown here is derived from an EMBL/GenBank/DDBJ whole genome shotgun (WGS) entry which is preliminary data.</text>
</comment>
<feature type="region of interest" description="Disordered" evidence="1">
    <location>
        <begin position="1"/>
        <end position="91"/>
    </location>
</feature>
<evidence type="ECO:0000256" key="1">
    <source>
        <dbReference type="SAM" id="MobiDB-lite"/>
    </source>
</evidence>
<sequence>MSKRAKQLVLIGKQEAAKGSPAKAPSVTGEHSSSMTSSEPSQPPSKLAKQKVGKPNGETVQSRGGNVLVKGKTLPPGQQTPPPGPPTFRVSSGKFQYTYVVLIYSNPFLRDSERVESHKRKLFTQNVVQEKDEEVALLTKRRKTVADGEASSSAQVTVKGSKKSTSPAKQNTLKSKKGAVGTINANWREQTISSIEPQQQENFDNLLENSGVRTPSMFNDSSLDSFDGSMPSKAAPTNIAIVCHEQISFPKPVSPAIRITNATEEQNSYQKATSVSKAVTSERDAQRTYKPVSRSLNFNSKSPVDRQKKASNGNDIVRVSRKLISPGKHGKSKTKKVSIIMEYNNDDMRPPEFFIECSEDSNDGIEPLDLTPSKTVANSQQAFSPERELSAILDDGRDNESSILDNMVAGGSNGTVQQEVASSVNIMETTTVRRRKMLPKESKRKRSSNPSKWKCNIASKAFNDGMEHMSTTGKLKEARVMKDPCSDKCNRCERNLSQAEREKIFHKFWNLPNINRKRDFITRHIKLRKPDSISTSPECTKSFSRRYFFVIDGKEVIVCKTMFLNTLGVVDCWVETSLKKCRQGSGLSPDKRGQHHNRPQKSGEATIQSVKTHIELFPRVPSHYTRERSKREYLETQLKSVERMYRLYKEWAQDQNIQKPASASLYRKIFNTEYNLGFFLPKKDQCETCNKWKNASGQEERREIVQAYGTHIKNKNAVKKLKKADVESASETRCIACFDLQKVLICPRAETSIFFYKNKLSLFNFTVFDTRLSEGHCYVWTETDGHKGPNEIGTGLLNFIEKKVNEGIKEFSFYSDGPTGQNRNRMIFSMYLVASAKFGVNTCHRFLESGHSYSEADSMHARIEDEAKRLQEVFTPDDWINLIKNAKQDGKPYVVMSLVNGEILDLHYLVDRQNWTGNSKTKIYWNQVREVSVKSDRHNILSYRYNFHDEPANLEVKMKTGPMPDMAHFQFPSAYAGRFPLSKNKADDIRELLKKNAIPSKYHEVFEQYLSIQEVTREEDGGDD</sequence>
<evidence type="ECO:0000313" key="2">
    <source>
        <dbReference type="EMBL" id="KAK3918382.1"/>
    </source>
</evidence>
<feature type="compositionally biased region" description="Polar residues" evidence="1">
    <location>
        <begin position="150"/>
        <end position="173"/>
    </location>
</feature>
<dbReference type="PANTHER" id="PTHR10773">
    <property type="entry name" value="DNA-DIRECTED RNA POLYMERASES I, II, AND III SUBUNIT RPABC2"/>
    <property type="match status" value="1"/>
</dbReference>
<reference evidence="2" key="2">
    <citation type="journal article" date="2023" name="BMC Genomics">
        <title>Pest status, molecular evolution, and epigenetic factors derived from the genome assembly of Frankliniella fusca, a thysanopteran phytovirus vector.</title>
        <authorList>
            <person name="Catto M.A."/>
            <person name="Labadie P.E."/>
            <person name="Jacobson A.L."/>
            <person name="Kennedy G.G."/>
            <person name="Srinivasan R."/>
            <person name="Hunt B.G."/>
        </authorList>
    </citation>
    <scope>NUCLEOTIDE SEQUENCE</scope>
    <source>
        <strain evidence="2">PL_HMW_Pooled</strain>
    </source>
</reference>
<reference evidence="2" key="1">
    <citation type="submission" date="2021-07" db="EMBL/GenBank/DDBJ databases">
        <authorList>
            <person name="Catto M.A."/>
            <person name="Jacobson A."/>
            <person name="Kennedy G."/>
            <person name="Labadie P."/>
            <person name="Hunt B.G."/>
            <person name="Srinivasan R."/>
        </authorList>
    </citation>
    <scope>NUCLEOTIDE SEQUENCE</scope>
    <source>
        <strain evidence="2">PL_HMW_Pooled</strain>
        <tissue evidence="2">Head</tissue>
    </source>
</reference>
<dbReference type="EMBL" id="JAHWGI010000935">
    <property type="protein sequence ID" value="KAK3918382.1"/>
    <property type="molecule type" value="Genomic_DNA"/>
</dbReference>
<keyword evidence="3" id="KW-1185">Reference proteome</keyword>
<proteinExistence type="predicted"/>
<feature type="region of interest" description="Disordered" evidence="1">
    <location>
        <begin position="273"/>
        <end position="318"/>
    </location>
</feature>
<evidence type="ECO:0000313" key="3">
    <source>
        <dbReference type="Proteomes" id="UP001219518"/>
    </source>
</evidence>
<organism evidence="2 3">
    <name type="scientific">Frankliniella fusca</name>
    <dbReference type="NCBI Taxonomy" id="407009"/>
    <lineage>
        <taxon>Eukaryota</taxon>
        <taxon>Metazoa</taxon>
        <taxon>Ecdysozoa</taxon>
        <taxon>Arthropoda</taxon>
        <taxon>Hexapoda</taxon>
        <taxon>Insecta</taxon>
        <taxon>Pterygota</taxon>
        <taxon>Neoptera</taxon>
        <taxon>Paraneoptera</taxon>
        <taxon>Thysanoptera</taxon>
        <taxon>Terebrantia</taxon>
        <taxon>Thripoidea</taxon>
        <taxon>Thripidae</taxon>
        <taxon>Frankliniella</taxon>
    </lineage>
</organism>
<dbReference type="Proteomes" id="UP001219518">
    <property type="component" value="Unassembled WGS sequence"/>
</dbReference>
<protein>
    <submittedName>
        <fullName evidence="2">Zinc finger protein 184</fullName>
    </submittedName>
</protein>
<dbReference type="AlphaFoldDB" id="A0AAE1LHM0"/>
<gene>
    <name evidence="2" type="ORF">KUF71_000954</name>
</gene>
<feature type="region of interest" description="Disordered" evidence="1">
    <location>
        <begin position="142"/>
        <end position="177"/>
    </location>
</feature>
<dbReference type="PANTHER" id="PTHR10773:SF19">
    <property type="match status" value="1"/>
</dbReference>
<accession>A0AAE1LHM0</accession>
<feature type="region of interest" description="Disordered" evidence="1">
    <location>
        <begin position="582"/>
        <end position="605"/>
    </location>
</feature>
<name>A0AAE1LHM0_9NEOP</name>